<organism evidence="3 4">
    <name type="scientific">Yinghuangia aomiensis</name>
    <dbReference type="NCBI Taxonomy" id="676205"/>
    <lineage>
        <taxon>Bacteria</taxon>
        <taxon>Bacillati</taxon>
        <taxon>Actinomycetota</taxon>
        <taxon>Actinomycetes</taxon>
        <taxon>Kitasatosporales</taxon>
        <taxon>Streptomycetaceae</taxon>
        <taxon>Yinghuangia</taxon>
    </lineage>
</organism>
<evidence type="ECO:0000256" key="2">
    <source>
        <dbReference type="SAM" id="SignalP"/>
    </source>
</evidence>
<evidence type="ECO:0000313" key="4">
    <source>
        <dbReference type="Proteomes" id="UP001500466"/>
    </source>
</evidence>
<dbReference type="PROSITE" id="PS51257">
    <property type="entry name" value="PROKAR_LIPOPROTEIN"/>
    <property type="match status" value="1"/>
</dbReference>
<reference evidence="4" key="1">
    <citation type="journal article" date="2019" name="Int. J. Syst. Evol. Microbiol.">
        <title>The Global Catalogue of Microorganisms (GCM) 10K type strain sequencing project: providing services to taxonomists for standard genome sequencing and annotation.</title>
        <authorList>
            <consortium name="The Broad Institute Genomics Platform"/>
            <consortium name="The Broad Institute Genome Sequencing Center for Infectious Disease"/>
            <person name="Wu L."/>
            <person name="Ma J."/>
        </authorList>
    </citation>
    <scope>NUCLEOTIDE SEQUENCE [LARGE SCALE GENOMIC DNA]</scope>
    <source>
        <strain evidence="4">JCM 17986</strain>
    </source>
</reference>
<feature type="chain" id="PRO_5045080619" evidence="2">
    <location>
        <begin position="23"/>
        <end position="218"/>
    </location>
</feature>
<gene>
    <name evidence="3" type="ORF">GCM10023205_71160</name>
</gene>
<dbReference type="RefSeq" id="WP_345679950.1">
    <property type="nucleotide sequence ID" value="NZ_BAABHS010000038.1"/>
</dbReference>
<sequence length="218" mass="23442">MIRIRRLIALATPAFAVLFATAACSLHSGPPKAEGYRPPTPAEVRSSGSAVPRSRDTATESSATLVPRIPSATPAGVPAPQQIDRHDATATSKSAVIVMYAADTDIDRSPYDSMLRTLPYLDETLAADFREANQQSGGMGEWLEWSTHHVVTTVVAEPAIEMGQPADTPFDAYRKWAVTVTPRGRDGWQGEPYTTVVYTTLSRDGVDAAWQVSGIVAD</sequence>
<evidence type="ECO:0000313" key="3">
    <source>
        <dbReference type="EMBL" id="GAA4989749.1"/>
    </source>
</evidence>
<comment type="caution">
    <text evidence="3">The sequence shown here is derived from an EMBL/GenBank/DDBJ whole genome shotgun (WGS) entry which is preliminary data.</text>
</comment>
<dbReference type="Proteomes" id="UP001500466">
    <property type="component" value="Unassembled WGS sequence"/>
</dbReference>
<proteinExistence type="predicted"/>
<evidence type="ECO:0000256" key="1">
    <source>
        <dbReference type="SAM" id="MobiDB-lite"/>
    </source>
</evidence>
<keyword evidence="4" id="KW-1185">Reference proteome</keyword>
<feature type="signal peptide" evidence="2">
    <location>
        <begin position="1"/>
        <end position="22"/>
    </location>
</feature>
<dbReference type="EMBL" id="BAABHS010000038">
    <property type="protein sequence ID" value="GAA4989749.1"/>
    <property type="molecule type" value="Genomic_DNA"/>
</dbReference>
<feature type="region of interest" description="Disordered" evidence="1">
    <location>
        <begin position="29"/>
        <end position="88"/>
    </location>
</feature>
<keyword evidence="2" id="KW-0732">Signal</keyword>
<accession>A0ABP9I6S0</accession>
<name>A0ABP9I6S0_9ACTN</name>
<protein>
    <submittedName>
        <fullName evidence="3">Uncharacterized protein</fullName>
    </submittedName>
</protein>